<name>A0A6A2Z9P5_HIBSY</name>
<organism evidence="8 9">
    <name type="scientific">Hibiscus syriacus</name>
    <name type="common">Rose of Sharon</name>
    <dbReference type="NCBI Taxonomy" id="106335"/>
    <lineage>
        <taxon>Eukaryota</taxon>
        <taxon>Viridiplantae</taxon>
        <taxon>Streptophyta</taxon>
        <taxon>Embryophyta</taxon>
        <taxon>Tracheophyta</taxon>
        <taxon>Spermatophyta</taxon>
        <taxon>Magnoliopsida</taxon>
        <taxon>eudicotyledons</taxon>
        <taxon>Gunneridae</taxon>
        <taxon>Pentapetalae</taxon>
        <taxon>rosids</taxon>
        <taxon>malvids</taxon>
        <taxon>Malvales</taxon>
        <taxon>Malvaceae</taxon>
        <taxon>Malvoideae</taxon>
        <taxon>Hibiscus</taxon>
    </lineage>
</organism>
<dbReference type="GO" id="GO:0006508">
    <property type="term" value="P:proteolysis"/>
    <property type="evidence" value="ECO:0007669"/>
    <property type="project" value="InterPro"/>
</dbReference>
<evidence type="ECO:0000259" key="7">
    <source>
        <dbReference type="Pfam" id="PF17766"/>
    </source>
</evidence>
<evidence type="ECO:0000256" key="2">
    <source>
        <dbReference type="ARBA" id="ARBA00022729"/>
    </source>
</evidence>
<evidence type="ECO:0000256" key="1">
    <source>
        <dbReference type="ARBA" id="ARBA00011073"/>
    </source>
</evidence>
<dbReference type="InterPro" id="IPR000209">
    <property type="entry name" value="Peptidase_S8/S53_dom"/>
</dbReference>
<evidence type="ECO:0000313" key="9">
    <source>
        <dbReference type="Proteomes" id="UP000436088"/>
    </source>
</evidence>
<dbReference type="Pfam" id="PF17766">
    <property type="entry name" value="fn3_6"/>
    <property type="match status" value="1"/>
</dbReference>
<dbReference type="InterPro" id="IPR036852">
    <property type="entry name" value="Peptidase_S8/S53_dom_sf"/>
</dbReference>
<feature type="domain" description="Subtilisin-like protease fibronectin type-III" evidence="7">
    <location>
        <begin position="292"/>
        <end position="392"/>
    </location>
</feature>
<proteinExistence type="inferred from homology"/>
<sequence>MITSFFFFFLSLLSIPLSYSSLSYDRPENFIIHVSKSHKPALFSSPHHWYSSILHSLPPSPQPIQLYSYEVIINGFSARLTAFQADKLRGLSGILSVMAGLLAGFHCTMVPLLPDYSLRLVYAGDVGNRVVNLADAHLIAATEVGQIVGDKIREYVKRSQFPTATILFRGTVIGPSPPAPKVAAFSSRGPNHLTRRFSNQMYFMSCPHVSGLAALLKKAYPNWSPAAIKSALMTTANTLDNSGSTIKDLATGEESSPFVHGAGHVNPNRALDPGLGPTGSDTCEGKLATPGDLNYPSFSVVFYSNNHVVKYKRTVKNVGTSADAIYEAKLNAPPGVEIKVSPSKLEFSDENQKLGYEVTFASNGLALSAVGSALGSIEWFDGAHRVRSPVVVRWVEGLKDSI</sequence>
<dbReference type="Gene3D" id="2.60.40.2310">
    <property type="match status" value="1"/>
</dbReference>
<accession>A0A6A2Z9P5</accession>
<dbReference type="InterPro" id="IPR010259">
    <property type="entry name" value="S8pro/Inhibitor_I9"/>
</dbReference>
<dbReference type="Gene3D" id="3.40.50.200">
    <property type="entry name" value="Peptidase S8/S53 domain"/>
    <property type="match status" value="2"/>
</dbReference>
<feature type="region of interest" description="Disordered" evidence="3">
    <location>
        <begin position="261"/>
        <end position="283"/>
    </location>
</feature>
<dbReference type="Pfam" id="PF05922">
    <property type="entry name" value="Inhibitor_I9"/>
    <property type="match status" value="1"/>
</dbReference>
<evidence type="ECO:0000259" key="6">
    <source>
        <dbReference type="Pfam" id="PF05922"/>
    </source>
</evidence>
<dbReference type="EMBL" id="VEPZ02001184">
    <property type="protein sequence ID" value="KAE8688628.1"/>
    <property type="molecule type" value="Genomic_DNA"/>
</dbReference>
<keyword evidence="9" id="KW-1185">Reference proteome</keyword>
<dbReference type="SUPFAM" id="SSF52743">
    <property type="entry name" value="Subtilisin-like"/>
    <property type="match status" value="1"/>
</dbReference>
<gene>
    <name evidence="8" type="ORF">F3Y22_tig00110962pilonHSYRG00073</name>
</gene>
<evidence type="ECO:0000256" key="3">
    <source>
        <dbReference type="SAM" id="MobiDB-lite"/>
    </source>
</evidence>
<comment type="caution">
    <text evidence="8">The sequence shown here is derived from an EMBL/GenBank/DDBJ whole genome shotgun (WGS) entry which is preliminary data.</text>
</comment>
<evidence type="ECO:0000256" key="4">
    <source>
        <dbReference type="SAM" id="SignalP"/>
    </source>
</evidence>
<dbReference type="GO" id="GO:0004252">
    <property type="term" value="F:serine-type endopeptidase activity"/>
    <property type="evidence" value="ECO:0007669"/>
    <property type="project" value="InterPro"/>
</dbReference>
<feature type="chain" id="PRO_5025660929" evidence="4">
    <location>
        <begin position="21"/>
        <end position="402"/>
    </location>
</feature>
<reference evidence="8" key="1">
    <citation type="submission" date="2019-09" db="EMBL/GenBank/DDBJ databases">
        <title>Draft genome information of white flower Hibiscus syriacus.</title>
        <authorList>
            <person name="Kim Y.-M."/>
        </authorList>
    </citation>
    <scope>NUCLEOTIDE SEQUENCE [LARGE SCALE GENOMIC DNA]</scope>
    <source>
        <strain evidence="8">YM2019G1</strain>
    </source>
</reference>
<evidence type="ECO:0000313" key="8">
    <source>
        <dbReference type="EMBL" id="KAE8688628.1"/>
    </source>
</evidence>
<evidence type="ECO:0000259" key="5">
    <source>
        <dbReference type="Pfam" id="PF00082"/>
    </source>
</evidence>
<dbReference type="InterPro" id="IPR037045">
    <property type="entry name" value="S8pro/Inhibitor_I9_sf"/>
</dbReference>
<keyword evidence="2 4" id="KW-0732">Signal</keyword>
<protein>
    <submittedName>
        <fullName evidence="8">RING-box protein 1a-like</fullName>
    </submittedName>
</protein>
<dbReference type="AlphaFoldDB" id="A0A6A2Z9P5"/>
<comment type="similarity">
    <text evidence="1">Belongs to the peptidase S8 family.</text>
</comment>
<feature type="domain" description="Peptidase S8/S53" evidence="5">
    <location>
        <begin position="204"/>
        <end position="243"/>
    </location>
</feature>
<dbReference type="PANTHER" id="PTHR10795">
    <property type="entry name" value="PROPROTEIN CONVERTASE SUBTILISIN/KEXIN"/>
    <property type="match status" value="1"/>
</dbReference>
<dbReference type="Pfam" id="PF00082">
    <property type="entry name" value="Peptidase_S8"/>
    <property type="match status" value="1"/>
</dbReference>
<dbReference type="InterPro" id="IPR045051">
    <property type="entry name" value="SBT"/>
</dbReference>
<feature type="signal peptide" evidence="4">
    <location>
        <begin position="1"/>
        <end position="20"/>
    </location>
</feature>
<dbReference type="Proteomes" id="UP000436088">
    <property type="component" value="Unassembled WGS sequence"/>
</dbReference>
<dbReference type="Gene3D" id="3.50.30.30">
    <property type="match status" value="1"/>
</dbReference>
<feature type="domain" description="Inhibitor I9" evidence="6">
    <location>
        <begin position="30"/>
        <end position="98"/>
    </location>
</feature>
<dbReference type="Gene3D" id="3.30.70.80">
    <property type="entry name" value="Peptidase S8 propeptide/proteinase inhibitor I9"/>
    <property type="match status" value="1"/>
</dbReference>
<dbReference type="InterPro" id="IPR041469">
    <property type="entry name" value="Subtilisin-like_FN3"/>
</dbReference>